<keyword evidence="4 6" id="KW-1133">Transmembrane helix</keyword>
<feature type="domain" description="EamA" evidence="7">
    <location>
        <begin position="13"/>
        <end position="143"/>
    </location>
</feature>
<feature type="transmembrane region" description="Helical" evidence="6">
    <location>
        <begin position="251"/>
        <end position="270"/>
    </location>
</feature>
<dbReference type="OrthoDB" id="184388at2"/>
<proteinExistence type="inferred from homology"/>
<evidence type="ECO:0000256" key="1">
    <source>
        <dbReference type="ARBA" id="ARBA00004141"/>
    </source>
</evidence>
<comment type="subcellular location">
    <subcellularLocation>
        <location evidence="1">Membrane</location>
        <topology evidence="1">Multi-pass membrane protein</topology>
    </subcellularLocation>
</comment>
<evidence type="ECO:0000256" key="5">
    <source>
        <dbReference type="ARBA" id="ARBA00023136"/>
    </source>
</evidence>
<dbReference type="Pfam" id="PF00892">
    <property type="entry name" value="EamA"/>
    <property type="match status" value="2"/>
</dbReference>
<dbReference type="PANTHER" id="PTHR32322:SF2">
    <property type="entry name" value="EAMA DOMAIN-CONTAINING PROTEIN"/>
    <property type="match status" value="1"/>
</dbReference>
<dbReference type="PANTHER" id="PTHR32322">
    <property type="entry name" value="INNER MEMBRANE TRANSPORTER"/>
    <property type="match status" value="1"/>
</dbReference>
<dbReference type="Gene3D" id="1.10.3730.20">
    <property type="match status" value="1"/>
</dbReference>
<feature type="transmembrane region" description="Helical" evidence="6">
    <location>
        <begin position="161"/>
        <end position="179"/>
    </location>
</feature>
<evidence type="ECO:0000256" key="3">
    <source>
        <dbReference type="ARBA" id="ARBA00022692"/>
    </source>
</evidence>
<comment type="similarity">
    <text evidence="2">Belongs to the EamA transporter family.</text>
</comment>
<dbReference type="Proteomes" id="UP000294546">
    <property type="component" value="Unassembled WGS sequence"/>
</dbReference>
<feature type="transmembrane region" description="Helical" evidence="6">
    <location>
        <begin position="12"/>
        <end position="33"/>
    </location>
</feature>
<name>A0A4R1GAM8_9GAMM</name>
<dbReference type="InterPro" id="IPR000620">
    <property type="entry name" value="EamA_dom"/>
</dbReference>
<feature type="transmembrane region" description="Helical" evidence="6">
    <location>
        <begin position="100"/>
        <end position="117"/>
    </location>
</feature>
<evidence type="ECO:0000259" key="7">
    <source>
        <dbReference type="Pfam" id="PF00892"/>
    </source>
</evidence>
<reference evidence="8 9" key="1">
    <citation type="submission" date="2019-03" db="EMBL/GenBank/DDBJ databases">
        <title>Genomic Encyclopedia of Archaeal and Bacterial Type Strains, Phase II (KMG-II): from individual species to whole genera.</title>
        <authorList>
            <person name="Goeker M."/>
        </authorList>
    </citation>
    <scope>NUCLEOTIDE SEQUENCE [LARGE SCALE GENOMIC DNA]</scope>
    <source>
        <strain evidence="8 9">DSM 27697</strain>
    </source>
</reference>
<dbReference type="SUPFAM" id="SSF103481">
    <property type="entry name" value="Multidrug resistance efflux transporter EmrE"/>
    <property type="match status" value="2"/>
</dbReference>
<comment type="caution">
    <text evidence="8">The sequence shown here is derived from an EMBL/GenBank/DDBJ whole genome shotgun (WGS) entry which is preliminary data.</text>
</comment>
<organism evidence="8 9">
    <name type="scientific">Marinobacterium mangrovicola</name>
    <dbReference type="NCBI Taxonomy" id="1476959"/>
    <lineage>
        <taxon>Bacteria</taxon>
        <taxon>Pseudomonadati</taxon>
        <taxon>Pseudomonadota</taxon>
        <taxon>Gammaproteobacteria</taxon>
        <taxon>Oceanospirillales</taxon>
        <taxon>Oceanospirillaceae</taxon>
        <taxon>Marinobacterium</taxon>
    </lineage>
</organism>
<dbReference type="GO" id="GO:0016020">
    <property type="term" value="C:membrane"/>
    <property type="evidence" value="ECO:0007669"/>
    <property type="project" value="UniProtKB-SubCell"/>
</dbReference>
<keyword evidence="3 6" id="KW-0812">Transmembrane</keyword>
<feature type="transmembrane region" description="Helical" evidence="6">
    <location>
        <begin position="191"/>
        <end position="212"/>
    </location>
</feature>
<gene>
    <name evidence="8" type="ORF">CLV83_4396</name>
</gene>
<dbReference type="AlphaFoldDB" id="A0A4R1GAM8"/>
<dbReference type="InterPro" id="IPR050638">
    <property type="entry name" value="AA-Vitamin_Transporters"/>
</dbReference>
<keyword evidence="5 6" id="KW-0472">Membrane</keyword>
<evidence type="ECO:0000256" key="2">
    <source>
        <dbReference type="ARBA" id="ARBA00007362"/>
    </source>
</evidence>
<dbReference type="RefSeq" id="WP_132297879.1">
    <property type="nucleotide sequence ID" value="NZ_SMFU01000014.1"/>
</dbReference>
<sequence length="308" mass="33584">MDVRRPVDGQALGLMLLFCLVLGMQNVVLKLAGPDIAPLLLLALRSGIAACLVACYMKWTREPLDLAGRNWRQGLMVGMFFTFEYLFLGEALRYTTASHAVVFMNTAPVFAALILHFRVREERMAAAQWFGILLAFCGIALAFLGQSDASVAAPDMLRGDLLALLAGLSWAMSTVIIRSSRLAQSSARQTLLYQLLVAFVVLSLVAGMTGQWGFNPTLLAFASLGFQAVIVSFGAFMVWFWLIRHYSASRIGVLGFMTPLFGVVLGNLILDEPIEPDFLAGALLVLLGILLVNGHSWLKQLIAGQRTA</sequence>
<protein>
    <submittedName>
        <fullName evidence="8">Drug/metabolite transporter (DMT)-like permease</fullName>
    </submittedName>
</protein>
<keyword evidence="9" id="KW-1185">Reference proteome</keyword>
<dbReference type="EMBL" id="SMFU01000014">
    <property type="protein sequence ID" value="TCK02699.1"/>
    <property type="molecule type" value="Genomic_DNA"/>
</dbReference>
<feature type="domain" description="EamA" evidence="7">
    <location>
        <begin position="158"/>
        <end position="293"/>
    </location>
</feature>
<feature type="transmembrane region" description="Helical" evidence="6">
    <location>
        <begin position="218"/>
        <end position="242"/>
    </location>
</feature>
<evidence type="ECO:0000313" key="8">
    <source>
        <dbReference type="EMBL" id="TCK02699.1"/>
    </source>
</evidence>
<feature type="transmembrane region" description="Helical" evidence="6">
    <location>
        <begin position="129"/>
        <end position="149"/>
    </location>
</feature>
<evidence type="ECO:0000256" key="4">
    <source>
        <dbReference type="ARBA" id="ARBA00022989"/>
    </source>
</evidence>
<dbReference type="InterPro" id="IPR037185">
    <property type="entry name" value="EmrE-like"/>
</dbReference>
<accession>A0A4R1GAM8</accession>
<evidence type="ECO:0000313" key="9">
    <source>
        <dbReference type="Proteomes" id="UP000294546"/>
    </source>
</evidence>
<feature type="transmembrane region" description="Helical" evidence="6">
    <location>
        <begin position="276"/>
        <end position="298"/>
    </location>
</feature>
<evidence type="ECO:0000256" key="6">
    <source>
        <dbReference type="SAM" id="Phobius"/>
    </source>
</evidence>